<proteinExistence type="predicted"/>
<dbReference type="CDD" id="cd00081">
    <property type="entry name" value="Hint"/>
    <property type="match status" value="1"/>
</dbReference>
<dbReference type="OMA" id="EKENACK"/>
<dbReference type="SUPFAM" id="SSF51294">
    <property type="entry name" value="Hedgehog/intein (Hint) domain"/>
    <property type="match status" value="1"/>
</dbReference>
<dbReference type="EMBL" id="GL377677">
    <property type="protein sequence ID" value="EFJ08116.1"/>
    <property type="molecule type" value="Genomic_DNA"/>
</dbReference>
<dbReference type="InterPro" id="IPR003587">
    <property type="entry name" value="Hint_dom_N"/>
</dbReference>
<dbReference type="Gene3D" id="2.170.16.10">
    <property type="entry name" value="Hedgehog/Intein (Hint) domain"/>
    <property type="match status" value="1"/>
</dbReference>
<dbReference type="HOGENOM" id="CLU_025241_0_0_1"/>
<evidence type="ECO:0000313" key="4">
    <source>
        <dbReference type="Proteomes" id="UP000001514"/>
    </source>
</evidence>
<feature type="domain" description="Hint" evidence="2">
    <location>
        <begin position="462"/>
        <end position="563"/>
    </location>
</feature>
<dbReference type="MEROPS" id="C46.A04"/>
<protein>
    <recommendedName>
        <fullName evidence="2">Hint domain-containing protein</fullName>
    </recommendedName>
</protein>
<dbReference type="GO" id="GO:0031012">
    <property type="term" value="C:extracellular matrix"/>
    <property type="evidence" value="ECO:0000318"/>
    <property type="project" value="GO_Central"/>
</dbReference>
<dbReference type="PANTHER" id="PTHR46706">
    <property type="entry name" value="PROTEIN QUA-1-RELATED"/>
    <property type="match status" value="1"/>
</dbReference>
<reference evidence="3 4" key="1">
    <citation type="journal article" date="2011" name="Science">
        <title>The Selaginella genome identifies genetic changes associated with the evolution of vascular plants.</title>
        <authorList>
            <person name="Banks J.A."/>
            <person name="Nishiyama T."/>
            <person name="Hasebe M."/>
            <person name="Bowman J.L."/>
            <person name="Gribskov M."/>
            <person name="dePamphilis C."/>
            <person name="Albert V.A."/>
            <person name="Aono N."/>
            <person name="Aoyama T."/>
            <person name="Ambrose B.A."/>
            <person name="Ashton N.W."/>
            <person name="Axtell M.J."/>
            <person name="Barker E."/>
            <person name="Barker M.S."/>
            <person name="Bennetzen J.L."/>
            <person name="Bonawitz N.D."/>
            <person name="Chapple C."/>
            <person name="Cheng C."/>
            <person name="Correa L.G."/>
            <person name="Dacre M."/>
            <person name="DeBarry J."/>
            <person name="Dreyer I."/>
            <person name="Elias M."/>
            <person name="Engstrom E.M."/>
            <person name="Estelle M."/>
            <person name="Feng L."/>
            <person name="Finet C."/>
            <person name="Floyd S.K."/>
            <person name="Frommer W.B."/>
            <person name="Fujita T."/>
            <person name="Gramzow L."/>
            <person name="Gutensohn M."/>
            <person name="Harholt J."/>
            <person name="Hattori M."/>
            <person name="Heyl A."/>
            <person name="Hirai T."/>
            <person name="Hiwatashi Y."/>
            <person name="Ishikawa M."/>
            <person name="Iwata M."/>
            <person name="Karol K.G."/>
            <person name="Koehler B."/>
            <person name="Kolukisaoglu U."/>
            <person name="Kubo M."/>
            <person name="Kurata T."/>
            <person name="Lalonde S."/>
            <person name="Li K."/>
            <person name="Li Y."/>
            <person name="Litt A."/>
            <person name="Lyons E."/>
            <person name="Manning G."/>
            <person name="Maruyama T."/>
            <person name="Michael T.P."/>
            <person name="Mikami K."/>
            <person name="Miyazaki S."/>
            <person name="Morinaga S."/>
            <person name="Murata T."/>
            <person name="Mueller-Roeber B."/>
            <person name="Nelson D.R."/>
            <person name="Obara M."/>
            <person name="Oguri Y."/>
            <person name="Olmstead R.G."/>
            <person name="Onodera N."/>
            <person name="Petersen B.L."/>
            <person name="Pils B."/>
            <person name="Prigge M."/>
            <person name="Rensing S.A."/>
            <person name="Riano-Pachon D.M."/>
            <person name="Roberts A.W."/>
            <person name="Sato Y."/>
            <person name="Scheller H.V."/>
            <person name="Schulz B."/>
            <person name="Schulz C."/>
            <person name="Shakirov E.V."/>
            <person name="Shibagaki N."/>
            <person name="Shinohara N."/>
            <person name="Shippen D.E."/>
            <person name="Soerensen I."/>
            <person name="Sotooka R."/>
            <person name="Sugimoto N."/>
            <person name="Sugita M."/>
            <person name="Sumikawa N."/>
            <person name="Tanurdzic M."/>
            <person name="Theissen G."/>
            <person name="Ulvskov P."/>
            <person name="Wakazuki S."/>
            <person name="Weng J.K."/>
            <person name="Willats W.W."/>
            <person name="Wipf D."/>
            <person name="Wolf P.G."/>
            <person name="Yang L."/>
            <person name="Zimmer A.D."/>
            <person name="Zhu Q."/>
            <person name="Mitros T."/>
            <person name="Hellsten U."/>
            <person name="Loque D."/>
            <person name="Otillar R."/>
            <person name="Salamov A."/>
            <person name="Schmutz J."/>
            <person name="Shapiro H."/>
            <person name="Lindquist E."/>
            <person name="Lucas S."/>
            <person name="Rokhsar D."/>
            <person name="Grigoriev I.V."/>
        </authorList>
    </citation>
    <scope>NUCLEOTIDE SEQUENCE [LARGE SCALE GENOMIC DNA]</scope>
</reference>
<evidence type="ECO:0000259" key="2">
    <source>
        <dbReference type="SMART" id="SM00306"/>
    </source>
</evidence>
<dbReference type="SMART" id="SM00306">
    <property type="entry name" value="HintN"/>
    <property type="match status" value="1"/>
</dbReference>
<gene>
    <name evidence="3" type="ORF">SELMODRAFT_448174</name>
</gene>
<name>D8T5C1_SELML</name>
<dbReference type="InParanoid" id="D8T5C1"/>
<dbReference type="InterPro" id="IPR036844">
    <property type="entry name" value="Hint_dom_sf"/>
</dbReference>
<evidence type="ECO:0000256" key="1">
    <source>
        <dbReference type="SAM" id="MobiDB-lite"/>
    </source>
</evidence>
<dbReference type="AlphaFoldDB" id="D8T5C1"/>
<accession>D8T5C1</accession>
<dbReference type="Pfam" id="PF01079">
    <property type="entry name" value="Hint"/>
    <property type="match status" value="1"/>
</dbReference>
<keyword evidence="4" id="KW-1185">Reference proteome</keyword>
<dbReference type="KEGG" id="smo:SELMODRAFT_448174"/>
<organism evidence="4">
    <name type="scientific">Selaginella moellendorffii</name>
    <name type="common">Spikemoss</name>
    <dbReference type="NCBI Taxonomy" id="88036"/>
    <lineage>
        <taxon>Eukaryota</taxon>
        <taxon>Viridiplantae</taxon>
        <taxon>Streptophyta</taxon>
        <taxon>Embryophyta</taxon>
        <taxon>Tracheophyta</taxon>
        <taxon>Lycopodiopsida</taxon>
        <taxon>Selaginellales</taxon>
        <taxon>Selaginellaceae</taxon>
        <taxon>Selaginella</taxon>
    </lineage>
</organism>
<dbReference type="Gramene" id="EFJ08116">
    <property type="protein sequence ID" value="EFJ08116"/>
    <property type="gene ID" value="SELMODRAFT_448174"/>
</dbReference>
<dbReference type="GO" id="GO:0016540">
    <property type="term" value="P:protein autoprocessing"/>
    <property type="evidence" value="ECO:0007669"/>
    <property type="project" value="InterPro"/>
</dbReference>
<sequence length="691" mass="73557">MVSKEHEPLVRPALQQISKSLKNHVEPATPRSVTSTRAVRDSAMEDPDGVLASVALCIEQLRGASFSPQEKENACKQLLVLMEERDQNAKKAITSHTSKINVAAVMALLCKEEEQRMKVRGMRSAFARVAQEWIHSRSQCCSKSDICSDHHCQPRWGQDFFHRGYGSKPVGAIPTGVLGLLTGALRNLCNNNNVVVLVGNSKAFIRIASKHRSSELEKEVYRGERMKSLVAFFLVLAVISSVCNAQDLSFTATTPSLTKGKPNTFIGTTGDQIASSLLASKTPAMLWGSVPASAITTICQKIVQTGRQEYTAKIDGDWGGSETLTLKVVATGGCGAAPDSSGTQFVFTDNYGRKSAIVCPSNAGGTGCGVYMTGSDVESLYKKRLELEQQLLFTNSSGDHQAARRFLLGDCKEEAGKGAIGGAITGVLGTGGCLGLGPLAPFCIAGVLGVSAQLGAAAGCVSACFPGDATVQTSTGETKTMSQLQIGDKVGTLKNGRLEFSEIYAFGHRDLGQKSDFVNLELSHSKTLELSRLHFVPTLLKAGGVKFKRAQDVLVGDVLTASSPTNNSIMTPFPVTRISIVTKPGLYNPLTLQGTIVVNGVAASVHSDWFLDALFDALGLTAYLPAAYQAILSPARFLYTLLGHDSYLALYNWIDARINVAEFGTENGGKIAAAALLASGIASLRLLKNPM</sequence>
<dbReference type="Proteomes" id="UP000001514">
    <property type="component" value="Unassembled WGS sequence"/>
</dbReference>
<dbReference type="PANTHER" id="PTHR46706:SF12">
    <property type="entry name" value="PROTEIN QUA-1-RELATED"/>
    <property type="match status" value="1"/>
</dbReference>
<dbReference type="InterPro" id="IPR052140">
    <property type="entry name" value="Dev_Signal_Hedgehog-like"/>
</dbReference>
<dbReference type="InterPro" id="IPR001767">
    <property type="entry name" value="Hedgehog_Hint"/>
</dbReference>
<evidence type="ECO:0000313" key="3">
    <source>
        <dbReference type="EMBL" id="EFJ08116.1"/>
    </source>
</evidence>
<feature type="region of interest" description="Disordered" evidence="1">
    <location>
        <begin position="20"/>
        <end position="40"/>
    </location>
</feature>
<dbReference type="eggNOG" id="KOG3638">
    <property type="taxonomic scope" value="Eukaryota"/>
</dbReference>